<comment type="caution">
    <text evidence="3">The sequence shown here is derived from an EMBL/GenBank/DDBJ whole genome shotgun (WGS) entry which is preliminary data.</text>
</comment>
<keyword evidence="1" id="KW-0472">Membrane</keyword>
<feature type="transmembrane region" description="Helical" evidence="1">
    <location>
        <begin position="245"/>
        <end position="263"/>
    </location>
</feature>
<feature type="transmembrane region" description="Helical" evidence="1">
    <location>
        <begin position="103"/>
        <end position="135"/>
    </location>
</feature>
<feature type="transmembrane region" description="Helical" evidence="1">
    <location>
        <begin position="207"/>
        <end position="225"/>
    </location>
</feature>
<feature type="transmembrane region" description="Helical" evidence="1">
    <location>
        <begin position="20"/>
        <end position="40"/>
    </location>
</feature>
<feature type="transmembrane region" description="Helical" evidence="1">
    <location>
        <begin position="61"/>
        <end position="83"/>
    </location>
</feature>
<feature type="transmembrane region" description="Helical" evidence="1">
    <location>
        <begin position="275"/>
        <end position="295"/>
    </location>
</feature>
<feature type="domain" description="DUF418" evidence="2">
    <location>
        <begin position="227"/>
        <end position="380"/>
    </location>
</feature>
<evidence type="ECO:0000313" key="3">
    <source>
        <dbReference type="EMBL" id="MFD2639417.1"/>
    </source>
</evidence>
<dbReference type="Pfam" id="PF04235">
    <property type="entry name" value="DUF418"/>
    <property type="match status" value="1"/>
</dbReference>
<dbReference type="RefSeq" id="WP_054754690.1">
    <property type="nucleotide sequence ID" value="NZ_JBHUMZ010000024.1"/>
</dbReference>
<keyword evidence="1" id="KW-1133">Transmembrane helix</keyword>
<feature type="transmembrane region" description="Helical" evidence="1">
    <location>
        <begin position="341"/>
        <end position="362"/>
    </location>
</feature>
<proteinExistence type="predicted"/>
<evidence type="ECO:0000259" key="2">
    <source>
        <dbReference type="Pfam" id="PF04235"/>
    </source>
</evidence>
<feature type="transmembrane region" description="Helical" evidence="1">
    <location>
        <begin position="142"/>
        <end position="164"/>
    </location>
</feature>
<protein>
    <submittedName>
        <fullName evidence="3">DUF418 domain-containing protein</fullName>
    </submittedName>
</protein>
<organism evidence="3 4">
    <name type="scientific">Piscibacillus salipiscarius</name>
    <dbReference type="NCBI Taxonomy" id="299480"/>
    <lineage>
        <taxon>Bacteria</taxon>
        <taxon>Bacillati</taxon>
        <taxon>Bacillota</taxon>
        <taxon>Bacilli</taxon>
        <taxon>Bacillales</taxon>
        <taxon>Bacillaceae</taxon>
        <taxon>Piscibacillus</taxon>
    </lineage>
</organism>
<accession>A0ABW5QCL6</accession>
<dbReference type="EMBL" id="JBHUMZ010000024">
    <property type="protein sequence ID" value="MFD2639417.1"/>
    <property type="molecule type" value="Genomic_DNA"/>
</dbReference>
<name>A0ABW5QCL6_9BACI</name>
<keyword evidence="1" id="KW-0812">Transmembrane</keyword>
<dbReference type="InterPro" id="IPR052529">
    <property type="entry name" value="Bact_Transport_Assoc"/>
</dbReference>
<dbReference type="InterPro" id="IPR007349">
    <property type="entry name" value="DUF418"/>
</dbReference>
<dbReference type="PANTHER" id="PTHR30590">
    <property type="entry name" value="INNER MEMBRANE PROTEIN"/>
    <property type="match status" value="1"/>
</dbReference>
<dbReference type="Proteomes" id="UP001597452">
    <property type="component" value="Unassembled WGS sequence"/>
</dbReference>
<evidence type="ECO:0000256" key="1">
    <source>
        <dbReference type="SAM" id="Phobius"/>
    </source>
</evidence>
<evidence type="ECO:0000313" key="4">
    <source>
        <dbReference type="Proteomes" id="UP001597452"/>
    </source>
</evidence>
<sequence length="390" mass="44924">MEPVSPTRKRNESIDAIRGFSLFGILLVNLLSFHSPHFMYGGLRDFYSNGFDAITLGFIDIFAQASFYPLFSMLFGIGIYMMYERLHAQGNNAMTVLKRRMLILASLGLIHGLFIWYGDILLTYGVIGLLSLLFIKKPSLSLLKWSLSLLLIGATILVLISFPVREQLEQMSVSEAGIQVSYDHYTGNLQDVMKQNLADWKYSNDPFMWVFSLFNILPLFLLGMFLQKRGWLQSPDDHSSSIKQWLMFSFLLFITIKVSPYLFGNPLWFESVQDTIGGSALSVVYLLTALLFFNSRNAQMIKRILSNVGRLSLSNYLMQSLFSIFIFYGIGLNLYGKLHAFTLVIIALVIYSFQLLFSSWYIKRFHYGPFEWLYRSLTYGQRQRFIKKGD</sequence>
<keyword evidence="4" id="KW-1185">Reference proteome</keyword>
<reference evidence="4" key="1">
    <citation type="journal article" date="2019" name="Int. J. Syst. Evol. Microbiol.">
        <title>The Global Catalogue of Microorganisms (GCM) 10K type strain sequencing project: providing services to taxonomists for standard genome sequencing and annotation.</title>
        <authorList>
            <consortium name="The Broad Institute Genomics Platform"/>
            <consortium name="The Broad Institute Genome Sequencing Center for Infectious Disease"/>
            <person name="Wu L."/>
            <person name="Ma J."/>
        </authorList>
    </citation>
    <scope>NUCLEOTIDE SEQUENCE [LARGE SCALE GENOMIC DNA]</scope>
    <source>
        <strain evidence="4">TISTR 1571</strain>
    </source>
</reference>
<dbReference type="PANTHER" id="PTHR30590:SF2">
    <property type="entry name" value="INNER MEMBRANE PROTEIN"/>
    <property type="match status" value="1"/>
</dbReference>
<gene>
    <name evidence="3" type="ORF">ACFSW4_11105</name>
</gene>
<feature type="transmembrane region" description="Helical" evidence="1">
    <location>
        <begin position="316"/>
        <end position="335"/>
    </location>
</feature>